<dbReference type="SUPFAM" id="SSF109854">
    <property type="entry name" value="DinB/YfiT-like putative metalloenzymes"/>
    <property type="match status" value="1"/>
</dbReference>
<dbReference type="Pfam" id="PF12867">
    <property type="entry name" value="DinB_2"/>
    <property type="match status" value="1"/>
</dbReference>
<accession>A0ABY1QHL5</accession>
<dbReference type="RefSeq" id="WP_283434247.1">
    <property type="nucleotide sequence ID" value="NZ_FXUG01000012.1"/>
</dbReference>
<dbReference type="Proteomes" id="UP001158067">
    <property type="component" value="Unassembled WGS sequence"/>
</dbReference>
<evidence type="ECO:0000313" key="2">
    <source>
        <dbReference type="EMBL" id="SMP69839.1"/>
    </source>
</evidence>
<evidence type="ECO:0000313" key="3">
    <source>
        <dbReference type="Proteomes" id="UP001158067"/>
    </source>
</evidence>
<organism evidence="2 3">
    <name type="scientific">Neorhodopirellula lusitana</name>
    <dbReference type="NCBI Taxonomy" id="445327"/>
    <lineage>
        <taxon>Bacteria</taxon>
        <taxon>Pseudomonadati</taxon>
        <taxon>Planctomycetota</taxon>
        <taxon>Planctomycetia</taxon>
        <taxon>Pirellulales</taxon>
        <taxon>Pirellulaceae</taxon>
        <taxon>Neorhodopirellula</taxon>
    </lineage>
</organism>
<comment type="caution">
    <text evidence="2">The sequence shown here is derived from an EMBL/GenBank/DDBJ whole genome shotgun (WGS) entry which is preliminary data.</text>
</comment>
<proteinExistence type="predicted"/>
<gene>
    <name evidence="2" type="ORF">SAMN06265222_112111</name>
</gene>
<feature type="domain" description="DinB-like" evidence="1">
    <location>
        <begin position="45"/>
        <end position="166"/>
    </location>
</feature>
<reference evidence="2 3" key="1">
    <citation type="submission" date="2017-05" db="EMBL/GenBank/DDBJ databases">
        <authorList>
            <person name="Varghese N."/>
            <person name="Submissions S."/>
        </authorList>
    </citation>
    <scope>NUCLEOTIDE SEQUENCE [LARGE SCALE GENOMIC DNA]</scope>
    <source>
        <strain evidence="2 3">DSM 25457</strain>
    </source>
</reference>
<evidence type="ECO:0000259" key="1">
    <source>
        <dbReference type="Pfam" id="PF12867"/>
    </source>
</evidence>
<sequence>MKSRRPSESDLTNDYHRQLADRVAGECVIEALQNQLWWICELGGSLSCEQADQVHAPYTWSVRQVFEHCVDAERIFGDRILRIAAGDKTNLPPWDENAYADARFGLGNLGHMISEMGNLRQANILLLQRIKPSLWDQVGTVDSHPITPRGIAWIAAGHLHHHFEIIEKRCEVSPNRMPVKDAMGAS</sequence>
<dbReference type="EMBL" id="FXUG01000012">
    <property type="protein sequence ID" value="SMP69839.1"/>
    <property type="molecule type" value="Genomic_DNA"/>
</dbReference>
<dbReference type="InterPro" id="IPR024775">
    <property type="entry name" value="DinB-like"/>
</dbReference>
<dbReference type="Gene3D" id="1.20.120.450">
    <property type="entry name" value="dinb family like domain"/>
    <property type="match status" value="1"/>
</dbReference>
<keyword evidence="3" id="KW-1185">Reference proteome</keyword>
<protein>
    <submittedName>
        <fullName evidence="2">DinB superfamily protein</fullName>
    </submittedName>
</protein>
<dbReference type="InterPro" id="IPR034660">
    <property type="entry name" value="DinB/YfiT-like"/>
</dbReference>
<name>A0ABY1QHL5_9BACT</name>